<evidence type="ECO:0000313" key="1">
    <source>
        <dbReference type="EMBL" id="MCM5678969.1"/>
    </source>
</evidence>
<dbReference type="EMBL" id="JAMKFE010000003">
    <property type="protein sequence ID" value="MCM5678969.1"/>
    <property type="molecule type" value="Genomic_DNA"/>
</dbReference>
<dbReference type="Proteomes" id="UP001165541">
    <property type="component" value="Unassembled WGS sequence"/>
</dbReference>
<accession>A0ABT0YJR1</accession>
<dbReference type="Gene3D" id="1.10.405.10">
    <property type="entry name" value="Guanine Nucleotide Dissociation Inhibitor, domain 1"/>
    <property type="match status" value="1"/>
</dbReference>
<dbReference type="InterPro" id="IPR036188">
    <property type="entry name" value="FAD/NAD-bd_sf"/>
</dbReference>
<protein>
    <submittedName>
        <fullName evidence="1">NAD(P)/FAD-dependent oxidoreductase</fullName>
    </submittedName>
</protein>
<organism evidence="1 2">
    <name type="scientific">Caldimonas mangrovi</name>
    <dbReference type="NCBI Taxonomy" id="2944811"/>
    <lineage>
        <taxon>Bacteria</taxon>
        <taxon>Pseudomonadati</taxon>
        <taxon>Pseudomonadota</taxon>
        <taxon>Betaproteobacteria</taxon>
        <taxon>Burkholderiales</taxon>
        <taxon>Sphaerotilaceae</taxon>
        <taxon>Caldimonas</taxon>
    </lineage>
</organism>
<evidence type="ECO:0000313" key="2">
    <source>
        <dbReference type="Proteomes" id="UP001165541"/>
    </source>
</evidence>
<dbReference type="InterPro" id="IPR050464">
    <property type="entry name" value="Zeta_carotene_desat/Oxidored"/>
</dbReference>
<dbReference type="Gene3D" id="3.50.50.60">
    <property type="entry name" value="FAD/NAD(P)-binding domain"/>
    <property type="match status" value="1"/>
</dbReference>
<keyword evidence="2" id="KW-1185">Reference proteome</keyword>
<comment type="caution">
    <text evidence="1">The sequence shown here is derived from an EMBL/GenBank/DDBJ whole genome shotgun (WGS) entry which is preliminary data.</text>
</comment>
<sequence>MKRRLLLAGGLAAGGFVVLRDRLSALLPGRGFDTAVRHPGQHMGHRLRELTRPGAPPAAQPPAQRKADVVIVGSGVAALSCAWALRRAGLDDFVMIDGPAPLGNAAWGSHPFSAYPRGAHYLPVPTRSSLHVREMLHDLGVLLEGPRDDAPLYDERCVVHAGVERVLHQGRWHAGILPPLAPHSAAQRQWAAVQAAFGQMRALHDAQGRPAFEVPLALGATLPSASRLDAQSFAGWLDAHGITDPLLRWYFDYSCRDEYGVEAALVSAWAGLHYFCVQRGQARHAEPGAVLTWPQGLGWIAHGLQGRLAPQQRMTGAALRVSRLAGQRGCRVTVLDEQGRLSALQARKVVVATPLFVARRLVPEHFDGLEQAPGPAMSPWLVANFFMRRFPAERPGEPLSWDNVVAGSSALGYIVATHQAIRTALPAGTVLTAYHALGAADNEARRRWAAQAPADELLALAGADLDTAYGREWKRWCTGAELTIHGHAMAVPAPGFLHEPLMRRARAALADGQDVLFAHADLSGYSVFEEASYWGVQAARGIAYGAPR</sequence>
<dbReference type="PANTHER" id="PTHR42923">
    <property type="entry name" value="PROTOPORPHYRINOGEN OXIDASE"/>
    <property type="match status" value="1"/>
</dbReference>
<reference evidence="1" key="1">
    <citation type="submission" date="2022-05" db="EMBL/GenBank/DDBJ databases">
        <title>Schlegelella sp. nov., isolated from mangrove soil.</title>
        <authorList>
            <person name="Liu Y."/>
            <person name="Ge X."/>
            <person name="Liu W."/>
        </authorList>
    </citation>
    <scope>NUCLEOTIDE SEQUENCE</scope>
    <source>
        <strain evidence="1">S2-27</strain>
    </source>
</reference>
<proteinExistence type="predicted"/>
<dbReference type="SUPFAM" id="SSF51971">
    <property type="entry name" value="Nucleotide-binding domain"/>
    <property type="match status" value="1"/>
</dbReference>
<dbReference type="RefSeq" id="WP_251777161.1">
    <property type="nucleotide sequence ID" value="NZ_JAMKFE010000003.1"/>
</dbReference>
<dbReference type="Pfam" id="PF13450">
    <property type="entry name" value="NAD_binding_8"/>
    <property type="match status" value="1"/>
</dbReference>
<gene>
    <name evidence="1" type="ORF">M8A51_05425</name>
</gene>
<name>A0ABT0YJR1_9BURK</name>
<dbReference type="Gene3D" id="3.90.660.10">
    <property type="match status" value="1"/>
</dbReference>